<reference evidence="2 3" key="1">
    <citation type="submission" date="2023-05" db="EMBL/GenBank/DDBJ databases">
        <title>Cataloging the Phylogenetic Diversity of Human Bladder Bacteria.</title>
        <authorList>
            <person name="Du J."/>
        </authorList>
    </citation>
    <scope>NUCLEOTIDE SEQUENCE [LARGE SCALE GENOMIC DNA]</scope>
    <source>
        <strain evidence="2 3">UMB9230</strain>
    </source>
</reference>
<protein>
    <submittedName>
        <fullName evidence="2">SPFH domain-containing protein</fullName>
    </submittedName>
</protein>
<dbReference type="EMBL" id="JASOGJ010000216">
    <property type="protein sequence ID" value="MDK6696418.1"/>
    <property type="molecule type" value="Genomic_DNA"/>
</dbReference>
<evidence type="ECO:0000313" key="2">
    <source>
        <dbReference type="EMBL" id="MDK6696418.1"/>
    </source>
</evidence>
<gene>
    <name evidence="2" type="ORF">QP177_07640</name>
</gene>
<organism evidence="2 3">
    <name type="scientific">Gardnerella vaginalis</name>
    <dbReference type="NCBI Taxonomy" id="2702"/>
    <lineage>
        <taxon>Bacteria</taxon>
        <taxon>Bacillati</taxon>
        <taxon>Actinomycetota</taxon>
        <taxon>Actinomycetes</taxon>
        <taxon>Bifidobacteriales</taxon>
        <taxon>Bifidobacteriaceae</taxon>
        <taxon>Gardnerella</taxon>
    </lineage>
</organism>
<accession>A0ABD4ZD56</accession>
<feature type="non-terminal residue" evidence="2">
    <location>
        <position position="1"/>
    </location>
</feature>
<evidence type="ECO:0000259" key="1">
    <source>
        <dbReference type="Pfam" id="PF01145"/>
    </source>
</evidence>
<comment type="caution">
    <text evidence="2">The sequence shown here is derived from an EMBL/GenBank/DDBJ whole genome shotgun (WGS) entry which is preliminary data.</text>
</comment>
<dbReference type="Pfam" id="PF01145">
    <property type="entry name" value="Band_7"/>
    <property type="match status" value="1"/>
</dbReference>
<evidence type="ECO:0000313" key="3">
    <source>
        <dbReference type="Proteomes" id="UP001240561"/>
    </source>
</evidence>
<name>A0ABD4ZD56_GARVA</name>
<dbReference type="Proteomes" id="UP001240561">
    <property type="component" value="Unassembled WGS sequence"/>
</dbReference>
<feature type="domain" description="Band 7" evidence="1">
    <location>
        <begin position="2"/>
        <end position="74"/>
    </location>
</feature>
<dbReference type="SUPFAM" id="SSF117892">
    <property type="entry name" value="Band 7/SPFH domain"/>
    <property type="match status" value="1"/>
</dbReference>
<proteinExistence type="predicted"/>
<dbReference type="Gene3D" id="3.30.479.30">
    <property type="entry name" value="Band 7 domain"/>
    <property type="match status" value="1"/>
</dbReference>
<dbReference type="InterPro" id="IPR036013">
    <property type="entry name" value="Band_7/SPFH_dom_sf"/>
</dbReference>
<feature type="non-terminal residue" evidence="2">
    <location>
        <position position="75"/>
    </location>
</feature>
<dbReference type="InterPro" id="IPR001107">
    <property type="entry name" value="Band_7"/>
</dbReference>
<sequence length="75" mass="8531">HIVPQNYEGLVETLGKYSRTVKAGFVMIFPGVQRIRKVSLALQPLEISKYRIITKDNAEITTSLTLNYLVTDSYK</sequence>
<dbReference type="AlphaFoldDB" id="A0ABD4ZD56"/>